<dbReference type="PANTHER" id="PTHR34149:SF1">
    <property type="entry name" value="PROTEIN CBG18148"/>
    <property type="match status" value="1"/>
</dbReference>
<dbReference type="AlphaFoldDB" id="A0ABD6EP77"/>
<keyword evidence="2" id="KW-0732">Signal</keyword>
<accession>A0ABD6EP77</accession>
<comment type="caution">
    <text evidence="3">The sequence shown here is derived from an EMBL/GenBank/DDBJ whole genome shotgun (WGS) entry which is preliminary data.</text>
</comment>
<keyword evidence="4" id="KW-1185">Reference proteome</keyword>
<name>A0ABD6EP77_9BILA</name>
<reference evidence="3 4" key="1">
    <citation type="submission" date="2024-08" db="EMBL/GenBank/DDBJ databases">
        <title>Gnathostoma spinigerum genome.</title>
        <authorList>
            <person name="Gonzalez-Bertolin B."/>
            <person name="Monzon S."/>
            <person name="Zaballos A."/>
            <person name="Jimenez P."/>
            <person name="Dekumyoy P."/>
            <person name="Varona S."/>
            <person name="Cuesta I."/>
            <person name="Sumanam S."/>
            <person name="Adisakwattana P."/>
            <person name="Gasser R.B."/>
            <person name="Hernandez-Gonzalez A."/>
            <person name="Young N.D."/>
            <person name="Perteguer M.J."/>
        </authorList>
    </citation>
    <scope>NUCLEOTIDE SEQUENCE [LARGE SCALE GENOMIC DNA]</scope>
    <source>
        <strain evidence="3">AL3</strain>
        <tissue evidence="3">Liver</tissue>
    </source>
</reference>
<keyword evidence="1" id="KW-0472">Membrane</keyword>
<dbReference type="EMBL" id="JBGFUD010002829">
    <property type="protein sequence ID" value="MFH4978060.1"/>
    <property type="molecule type" value="Genomic_DNA"/>
</dbReference>
<organism evidence="3 4">
    <name type="scientific">Gnathostoma spinigerum</name>
    <dbReference type="NCBI Taxonomy" id="75299"/>
    <lineage>
        <taxon>Eukaryota</taxon>
        <taxon>Metazoa</taxon>
        <taxon>Ecdysozoa</taxon>
        <taxon>Nematoda</taxon>
        <taxon>Chromadorea</taxon>
        <taxon>Rhabditida</taxon>
        <taxon>Spirurina</taxon>
        <taxon>Gnathostomatomorpha</taxon>
        <taxon>Gnathostomatoidea</taxon>
        <taxon>Gnathostomatidae</taxon>
        <taxon>Gnathostoma</taxon>
    </lineage>
</organism>
<keyword evidence="1" id="KW-1133">Transmembrane helix</keyword>
<dbReference type="InterPro" id="IPR022559">
    <property type="entry name" value="SUP-1-like"/>
</dbReference>
<feature type="signal peptide" evidence="2">
    <location>
        <begin position="1"/>
        <end position="18"/>
    </location>
</feature>
<evidence type="ECO:0000313" key="4">
    <source>
        <dbReference type="Proteomes" id="UP001608902"/>
    </source>
</evidence>
<feature type="transmembrane region" description="Helical" evidence="1">
    <location>
        <begin position="61"/>
        <end position="88"/>
    </location>
</feature>
<dbReference type="Pfam" id="PF10853">
    <property type="entry name" value="DUF2650"/>
    <property type="match status" value="1"/>
</dbReference>
<proteinExistence type="predicted"/>
<keyword evidence="1" id="KW-0812">Transmembrane</keyword>
<dbReference type="PANTHER" id="PTHR34149">
    <property type="entry name" value="PROTEIN CBG11905-RELATED"/>
    <property type="match status" value="1"/>
</dbReference>
<dbReference type="Proteomes" id="UP001608902">
    <property type="component" value="Unassembled WGS sequence"/>
</dbReference>
<evidence type="ECO:0000256" key="1">
    <source>
        <dbReference type="SAM" id="Phobius"/>
    </source>
</evidence>
<gene>
    <name evidence="3" type="ORF">AB6A40_004769</name>
</gene>
<feature type="chain" id="PRO_5044805254" evidence="2">
    <location>
        <begin position="19"/>
        <end position="95"/>
    </location>
</feature>
<evidence type="ECO:0000256" key="2">
    <source>
        <dbReference type="SAM" id="SignalP"/>
    </source>
</evidence>
<sequence length="95" mass="10295">MDTFLIGALLSVVAAVKSMCMPGGAFGGYGGYGICPPDTAFYYYTCCEYNYMECCIHLQTWVIVCIVIFVVLILLCCCGCIAAAAFGFKRTSRNP</sequence>
<evidence type="ECO:0000313" key="3">
    <source>
        <dbReference type="EMBL" id="MFH4978060.1"/>
    </source>
</evidence>
<protein>
    <submittedName>
        <fullName evidence="3">Uncharacterized protein</fullName>
    </submittedName>
</protein>